<reference evidence="2" key="1">
    <citation type="submission" date="2015-10" db="EMBL/GenBank/DDBJ databases">
        <authorList>
            <person name="Regsiter A."/>
            <person name="william w."/>
        </authorList>
    </citation>
    <scope>NUCLEOTIDE SEQUENCE</scope>
    <source>
        <strain evidence="2">Montdore</strain>
    </source>
</reference>
<dbReference type="EMBL" id="LN891026">
    <property type="protein sequence ID" value="CUS11267.1"/>
    <property type="molecule type" value="Genomic_DNA"/>
</dbReference>
<dbReference type="AlphaFoldDB" id="A0A292PXW2"/>
<dbReference type="Proteomes" id="UP001412239">
    <property type="component" value="Unassembled WGS sequence"/>
</dbReference>
<dbReference type="PANTHER" id="PTHR36168:SF1">
    <property type="entry name" value="ORC1-LIKE AAA ATPASE DOMAIN-CONTAINING PROTEIN"/>
    <property type="match status" value="1"/>
</dbReference>
<proteinExistence type="predicted"/>
<keyword evidence="3" id="KW-1185">Reference proteome</keyword>
<dbReference type="InterPro" id="IPR003593">
    <property type="entry name" value="AAA+_ATPase"/>
</dbReference>
<name>A0A292PXW2_9PEZI</name>
<dbReference type="Pfam" id="PF13401">
    <property type="entry name" value="AAA_22"/>
    <property type="match status" value="1"/>
</dbReference>
<dbReference type="GO" id="GO:0016887">
    <property type="term" value="F:ATP hydrolysis activity"/>
    <property type="evidence" value="ECO:0007669"/>
    <property type="project" value="InterPro"/>
</dbReference>
<evidence type="ECO:0000259" key="1">
    <source>
        <dbReference type="SMART" id="SM00382"/>
    </source>
</evidence>
<dbReference type="SUPFAM" id="SSF52540">
    <property type="entry name" value="P-loop containing nucleoside triphosphate hydrolases"/>
    <property type="match status" value="1"/>
</dbReference>
<dbReference type="Gene3D" id="3.40.50.300">
    <property type="entry name" value="P-loop containing nucleotide triphosphate hydrolases"/>
    <property type="match status" value="1"/>
</dbReference>
<gene>
    <name evidence="2" type="ORF">GSTUAT00004631001</name>
</gene>
<feature type="domain" description="AAA+ ATPase" evidence="1">
    <location>
        <begin position="161"/>
        <end position="333"/>
    </location>
</feature>
<evidence type="ECO:0000313" key="2">
    <source>
        <dbReference type="EMBL" id="CUS11267.1"/>
    </source>
</evidence>
<accession>A0A292PXW2</accession>
<evidence type="ECO:0000313" key="3">
    <source>
        <dbReference type="Proteomes" id="UP001412239"/>
    </source>
</evidence>
<dbReference type="SMART" id="SM00382">
    <property type="entry name" value="AAA"/>
    <property type="match status" value="1"/>
</dbReference>
<dbReference type="InterPro" id="IPR027417">
    <property type="entry name" value="P-loop_NTPase"/>
</dbReference>
<dbReference type="InterPro" id="IPR049945">
    <property type="entry name" value="AAA_22"/>
</dbReference>
<dbReference type="PANTHER" id="PTHR36168">
    <property type="entry name" value="CHROMOSOME 1, WHOLE GENOME SHOTGUN SEQUENCE"/>
    <property type="match status" value="1"/>
</dbReference>
<sequence>MMTFRAIQISRYASRSLFLSTHAVGSAFPHAKFRLSAVPGAVFHQGGSRSFASHAPKASEILSAVYRVRLRIAQWVWYGNLLFTKLKPILLSNSGASLIGLTLGTGSNLIYASYVNCKREQGLQSALALGSVPDVEGGRVLAERKEIKEALTTLLQPASDHSQYGMVIGSQGTGKTTLVRQVAHNHAGILYVNIQPSGVTEQEFAETVAKALHFFPRSRVWFNIVLSQLGIVTHDVEDKRKYLVQVFDEFTRQAKIYRQKTNRPPVLVLDNVNRLAAGNPGLLNILQDIAKDAADDGIFITVFVASEGQAPLQILGRSAQSRLGRVIVVKDLTKEEALRYLCHQHGKHRDIAEAVYDFTGGRIAYLKSALTQLNSGIPVLGIRQQFLDTGRDVFTKAKCMPDDEFKLVAIPLARKMLLAGAISREDFEEGAGSQTTAKRLLAVNIFTLSPYSELVVFDSKPIQLVAQEVVGNAAQRRRSWLWLW</sequence>
<protein>
    <recommendedName>
        <fullName evidence="1">AAA+ ATPase domain-containing protein</fullName>
    </recommendedName>
</protein>
<organism evidence="2 3">
    <name type="scientific">Tuber aestivum</name>
    <name type="common">summer truffle</name>
    <dbReference type="NCBI Taxonomy" id="59557"/>
    <lineage>
        <taxon>Eukaryota</taxon>
        <taxon>Fungi</taxon>
        <taxon>Dikarya</taxon>
        <taxon>Ascomycota</taxon>
        <taxon>Pezizomycotina</taxon>
        <taxon>Pezizomycetes</taxon>
        <taxon>Pezizales</taxon>
        <taxon>Tuberaceae</taxon>
        <taxon>Tuber</taxon>
    </lineage>
</organism>